<dbReference type="PANTHER" id="PTHR11567:SF211">
    <property type="entry name" value="PROSTATIC ACID PHOSPHATASE"/>
    <property type="match status" value="1"/>
</dbReference>
<comment type="catalytic activity">
    <reaction evidence="1">
        <text>a phosphate monoester + H2O = an alcohol + phosphate</text>
        <dbReference type="Rhea" id="RHEA:15017"/>
        <dbReference type="ChEBI" id="CHEBI:15377"/>
        <dbReference type="ChEBI" id="CHEBI:30879"/>
        <dbReference type="ChEBI" id="CHEBI:43474"/>
        <dbReference type="ChEBI" id="CHEBI:67140"/>
        <dbReference type="EC" id="3.1.3.2"/>
    </reaction>
</comment>
<evidence type="ECO:0000313" key="9">
    <source>
        <dbReference type="Proteomes" id="UP000035681"/>
    </source>
</evidence>
<dbReference type="SUPFAM" id="SSF53254">
    <property type="entry name" value="Phosphoglycerate mutase-like"/>
    <property type="match status" value="2"/>
</dbReference>
<organism evidence="9 10">
    <name type="scientific">Strongyloides stercoralis</name>
    <name type="common">Threadworm</name>
    <dbReference type="NCBI Taxonomy" id="6248"/>
    <lineage>
        <taxon>Eukaryota</taxon>
        <taxon>Metazoa</taxon>
        <taxon>Ecdysozoa</taxon>
        <taxon>Nematoda</taxon>
        <taxon>Chromadorea</taxon>
        <taxon>Rhabditida</taxon>
        <taxon>Tylenchina</taxon>
        <taxon>Panagrolaimomorpha</taxon>
        <taxon>Strongyloidoidea</taxon>
        <taxon>Strongyloididae</taxon>
        <taxon>Strongyloides</taxon>
    </lineage>
</organism>
<protein>
    <recommendedName>
        <fullName evidence="3">acid phosphatase</fullName>
        <ecNumber evidence="3">3.1.3.2</ecNumber>
    </recommendedName>
</protein>
<dbReference type="Pfam" id="PF00328">
    <property type="entry name" value="His_Phos_2"/>
    <property type="match status" value="2"/>
</dbReference>
<dbReference type="PROSITE" id="PS00616">
    <property type="entry name" value="HIS_ACID_PHOSPHAT_1"/>
    <property type="match status" value="2"/>
</dbReference>
<evidence type="ECO:0000256" key="3">
    <source>
        <dbReference type="ARBA" id="ARBA00012646"/>
    </source>
</evidence>
<dbReference type="EC" id="3.1.3.2" evidence="3"/>
<dbReference type="Proteomes" id="UP000035681">
    <property type="component" value="Unplaced"/>
</dbReference>
<dbReference type="AlphaFoldDB" id="A0AAF5CZR2"/>
<keyword evidence="8" id="KW-0175">Coiled coil</keyword>
<dbReference type="WBParaSite" id="TCONS_00004521.p1">
    <property type="protein sequence ID" value="TCONS_00004521.p1"/>
    <property type="gene ID" value="XLOC_002093"/>
</dbReference>
<dbReference type="InterPro" id="IPR050645">
    <property type="entry name" value="Histidine_acid_phosphatase"/>
</dbReference>
<evidence type="ECO:0000256" key="2">
    <source>
        <dbReference type="ARBA" id="ARBA00005375"/>
    </source>
</evidence>
<evidence type="ECO:0000256" key="1">
    <source>
        <dbReference type="ARBA" id="ARBA00000032"/>
    </source>
</evidence>
<proteinExistence type="inferred from homology"/>
<evidence type="ECO:0000256" key="8">
    <source>
        <dbReference type="SAM" id="Coils"/>
    </source>
</evidence>
<keyword evidence="5" id="KW-0378">Hydrolase</keyword>
<evidence type="ECO:0000256" key="5">
    <source>
        <dbReference type="ARBA" id="ARBA00022801"/>
    </source>
</evidence>
<reference evidence="10" key="1">
    <citation type="submission" date="2024-02" db="UniProtKB">
        <authorList>
            <consortium name="WormBaseParasite"/>
        </authorList>
    </citation>
    <scope>IDENTIFICATION</scope>
</reference>
<evidence type="ECO:0000256" key="4">
    <source>
        <dbReference type="ARBA" id="ARBA00022729"/>
    </source>
</evidence>
<keyword evidence="4" id="KW-0732">Signal</keyword>
<evidence type="ECO:0000256" key="7">
    <source>
        <dbReference type="ARBA" id="ARBA00023180"/>
    </source>
</evidence>
<keyword evidence="7" id="KW-0325">Glycoprotein</keyword>
<keyword evidence="9" id="KW-1185">Reference proteome</keyword>
<keyword evidence="6" id="KW-1015">Disulfide bond</keyword>
<dbReference type="Gene3D" id="3.40.50.1240">
    <property type="entry name" value="Phosphoglycerate mutase-like"/>
    <property type="match status" value="2"/>
</dbReference>
<dbReference type="InterPro" id="IPR029033">
    <property type="entry name" value="His_PPase_superfam"/>
</dbReference>
<dbReference type="InterPro" id="IPR033379">
    <property type="entry name" value="Acid_Pase_AS"/>
</dbReference>
<evidence type="ECO:0000256" key="6">
    <source>
        <dbReference type="ARBA" id="ARBA00023157"/>
    </source>
</evidence>
<accession>A0AAF5CZR2</accession>
<dbReference type="CDD" id="cd07061">
    <property type="entry name" value="HP_HAP_like"/>
    <property type="match status" value="2"/>
</dbReference>
<feature type="coiled-coil region" evidence="8">
    <location>
        <begin position="17"/>
        <end position="72"/>
    </location>
</feature>
<evidence type="ECO:0000313" key="10">
    <source>
        <dbReference type="WBParaSite" id="TCONS_00004521.p1"/>
    </source>
</evidence>
<dbReference type="PANTHER" id="PTHR11567">
    <property type="entry name" value="ACID PHOSPHATASE-RELATED"/>
    <property type="match status" value="1"/>
</dbReference>
<dbReference type="GO" id="GO:0003993">
    <property type="term" value="F:acid phosphatase activity"/>
    <property type="evidence" value="ECO:0007669"/>
    <property type="project" value="UniProtKB-EC"/>
</dbReference>
<dbReference type="InterPro" id="IPR000560">
    <property type="entry name" value="His_Pase_clade-2"/>
</dbReference>
<comment type="similarity">
    <text evidence="2">Belongs to the histidine acid phosphatase family.</text>
</comment>
<sequence length="883" mass="103340">TYTETETNQLYHQVVDSKKLNNRLDSLRERLKVYKKDKEDVIREMCTVGESIEKVQESVKNKQNMIDDLNKGMNMILKETEKWIDLWKKDEGRLRLEMNTKNVNNNYIQVDQLSLYIMHLLLIQALWRHGDRPPTGGYPNDPYPESFWPVPWGELTPLGMDQHFRQGLKIKERYINQFRLLNSTYDKKEINVRSTDVDRCLVSAYSNLAGLYSDSTTTYPTSNLKWPKDWTPIPVHTVPLSNDNLLNPDFSCIKMEEQEAKIGTNIKFLKYAASKAPLLLEVSERSGLKITDIRDLKYLFDSLKIEKYHNLTLPSWVTNDLYSQLEDAVYTVWDLLGGQTKIGIPENTELIKLKCGNLLKKMINEMESSRDVIEQNGTNQKKYNIFSAHDSTVAAFLRTLGAKYGVLGDKEPNFASIVMVELWKDNNKNFFVEVLYSDDAESPFRSITKYITGCNNSSYCSLDTFITRSKKYLPDDIEKDFNNYLRIFFNMKIFIIFILQINAILSKELLLAQTLFRHGSRAPNKVYPNDIYNLTIWPVPLGQLLPLGMEQSFRQGVKLNERYIHQYKLINSTYNVNEITVRSTDMDRTLTSAYYNLIGFYINHTNENLFLKSLGLQNFNPIPVHTVPFNEDYLLNVYASCYRKEHEFKKQLERKEFKQYLSSKEHIIKKIEKFSGLQIKNDKDIRDFFDILFVQNYNNYSLPSWITKGLYDDIRNMSQTIWDYTSGDALLGVEENVELIKYSAGYLLNHIIKNMVRSINEYDNNISDRKKYYVFSAHDSTLSAFLRTLGVKQKLLGTRQPEYSAVLSIELWKDDKDYFIKLFYSDNVEKPFRDITNFISDCSEVDDICKLNKFIRRSEKYMINVNEKNGENLVNNFKKICQL</sequence>
<name>A0AAF5CZR2_STRER</name>